<evidence type="ECO:0000313" key="2">
    <source>
        <dbReference type="Proteomes" id="UP000322080"/>
    </source>
</evidence>
<protein>
    <submittedName>
        <fullName evidence="1">Uncharacterized protein</fullName>
    </submittedName>
</protein>
<sequence length="87" mass="9340">MTMMLCKADFDELFPGLAGDRAVATGDDMLARWEDDGGQVPDRPTGVIAAANAETRPAAPVPAAAFFLLAMMNANRMMGTYRQMTGR</sequence>
<organism evidence="1 2">
    <name type="scientific">Maritimibacter fusiformis</name>
    <dbReference type="NCBI Taxonomy" id="2603819"/>
    <lineage>
        <taxon>Bacteria</taxon>
        <taxon>Pseudomonadati</taxon>
        <taxon>Pseudomonadota</taxon>
        <taxon>Alphaproteobacteria</taxon>
        <taxon>Rhodobacterales</taxon>
        <taxon>Roseobacteraceae</taxon>
        <taxon>Maritimibacter</taxon>
    </lineage>
</organism>
<dbReference type="RefSeq" id="WP_148376414.1">
    <property type="nucleotide sequence ID" value="NZ_VSIY01000003.1"/>
</dbReference>
<dbReference type="EMBL" id="VSIY01000003">
    <property type="protein sequence ID" value="TYB83324.1"/>
    <property type="molecule type" value="Genomic_DNA"/>
</dbReference>
<proteinExistence type="predicted"/>
<gene>
    <name evidence="1" type="ORF">FVF75_03875</name>
</gene>
<comment type="caution">
    <text evidence="1">The sequence shown here is derived from an EMBL/GenBank/DDBJ whole genome shotgun (WGS) entry which is preliminary data.</text>
</comment>
<keyword evidence="2" id="KW-1185">Reference proteome</keyword>
<reference evidence="1 2" key="1">
    <citation type="submission" date="2019-08" db="EMBL/GenBank/DDBJ databases">
        <title>Identification of a novel species of the genus Boseongicola.</title>
        <authorList>
            <person name="Zhang X.-Q."/>
        </authorList>
    </citation>
    <scope>NUCLEOTIDE SEQUENCE [LARGE SCALE GENOMIC DNA]</scope>
    <source>
        <strain evidence="1 2">HY14</strain>
    </source>
</reference>
<name>A0A5D0RRV9_9RHOB</name>
<accession>A0A5D0RRV9</accession>
<evidence type="ECO:0000313" key="1">
    <source>
        <dbReference type="EMBL" id="TYB83324.1"/>
    </source>
</evidence>
<dbReference type="Proteomes" id="UP000322080">
    <property type="component" value="Unassembled WGS sequence"/>
</dbReference>
<dbReference type="AlphaFoldDB" id="A0A5D0RRV9"/>